<evidence type="ECO:0000256" key="6">
    <source>
        <dbReference type="ARBA" id="ARBA00048233"/>
    </source>
</evidence>
<dbReference type="OrthoDB" id="6132182at2759"/>
<protein>
    <recommendedName>
        <fullName evidence="2">tyrosinase</fullName>
        <ecNumber evidence="2">1.14.18.1</ecNumber>
    </recommendedName>
</protein>
<dbReference type="InterPro" id="IPR008922">
    <property type="entry name" value="Di-copper_centre_dom_sf"/>
</dbReference>
<comment type="catalytic activity">
    <reaction evidence="7">
        <text>L-tyrosine + O2 = L-dopaquinone + H2O</text>
        <dbReference type="Rhea" id="RHEA:18117"/>
        <dbReference type="ChEBI" id="CHEBI:15377"/>
        <dbReference type="ChEBI" id="CHEBI:15379"/>
        <dbReference type="ChEBI" id="CHEBI:57924"/>
        <dbReference type="ChEBI" id="CHEBI:58315"/>
        <dbReference type="EC" id="1.14.18.1"/>
    </reaction>
</comment>
<feature type="signal peptide" evidence="8">
    <location>
        <begin position="1"/>
        <end position="20"/>
    </location>
</feature>
<sequence>MLHHKAAVLLLLSLALPVFARQPHQPVTGAPVIRGSEGAPLRRNINDLSAAGGPQWNLYLLALRAMQQENDENPLSYFQLMGIHGAPYIEYNGAGAQVDGDWQGYCPHTEDLFLPWHRPHIALFEQTLVSKAKQIALKYPESVRAEYTHAAETLRSPYWDWARDSRVPPATAPLKIRVNGSNGEVELDNPLRVYRFPKPVLDGKYGKFDPSKRPEVYRCRNAAGYPADANRRMGRFPFGQLVYDAFTYARSFTEFCRGNGGFISLEQIHDSVHFDAACREQLVEVELAAFDPLFMLHHTQMDRLWAYWQALHQDDGDQVFQEPYLGKSRFSTAKGSVINVDSPLTPFFQPSMAFHTPRSVLKLSDFGYAYAGLEWWRHDKDQRRRAAARVINGYGAPKQARTRHFARLRVHVADFGRPCMVDVFVKDRIVTRITAEAWPNPGSVWTGFGLDEFGIHHDDLANMTIGVQISKVPSPLFPVATRLTSSPQYDGSDVAMEAISHVEARVDVFKVKPLSADELQRPQPSYVLPASVMLIRGQNGTTLSA</sequence>
<evidence type="ECO:0000256" key="7">
    <source>
        <dbReference type="ARBA" id="ARBA00048881"/>
    </source>
</evidence>
<dbReference type="PROSITE" id="PS00498">
    <property type="entry name" value="TYROSINASE_2"/>
    <property type="match status" value="1"/>
</dbReference>
<evidence type="ECO:0000259" key="9">
    <source>
        <dbReference type="PROSITE" id="PS00498"/>
    </source>
</evidence>
<keyword evidence="3" id="KW-0479">Metal-binding</keyword>
<dbReference type="EMBL" id="JAACLJ010000004">
    <property type="protein sequence ID" value="KAF4587291.1"/>
    <property type="molecule type" value="Genomic_DNA"/>
</dbReference>
<keyword evidence="8" id="KW-0732">Signal</keyword>
<comment type="caution">
    <text evidence="10">The sequence shown here is derived from an EMBL/GenBank/DDBJ whole genome shotgun (WGS) entry which is preliminary data.</text>
</comment>
<comment type="catalytic activity">
    <reaction evidence="6">
        <text>2 L-dopa + O2 = 2 L-dopaquinone + 2 H2O</text>
        <dbReference type="Rhea" id="RHEA:34287"/>
        <dbReference type="ChEBI" id="CHEBI:15377"/>
        <dbReference type="ChEBI" id="CHEBI:15379"/>
        <dbReference type="ChEBI" id="CHEBI:57504"/>
        <dbReference type="ChEBI" id="CHEBI:57924"/>
        <dbReference type="EC" id="1.14.18.1"/>
    </reaction>
</comment>
<name>A0A8H4Q5Y0_9HYPO</name>
<proteinExistence type="inferred from homology"/>
<dbReference type="PANTHER" id="PTHR11474">
    <property type="entry name" value="TYROSINASE FAMILY MEMBER"/>
    <property type="match status" value="1"/>
</dbReference>
<evidence type="ECO:0000256" key="1">
    <source>
        <dbReference type="ARBA" id="ARBA00009928"/>
    </source>
</evidence>
<dbReference type="EC" id="1.14.18.1" evidence="2"/>
<dbReference type="GO" id="GO:0042438">
    <property type="term" value="P:melanin biosynthetic process"/>
    <property type="evidence" value="ECO:0007669"/>
    <property type="project" value="UniProtKB-KW"/>
</dbReference>
<reference evidence="10 11" key="1">
    <citation type="journal article" date="2020" name="G3 (Bethesda)">
        <title>Genetic Underpinnings of Host Manipulation by Ophiocordyceps as Revealed by Comparative Transcriptomics.</title>
        <authorList>
            <person name="Will I."/>
            <person name="Das B."/>
            <person name="Trinh T."/>
            <person name="Brachmann A."/>
            <person name="Ohm R.A."/>
            <person name="de Bekker C."/>
        </authorList>
    </citation>
    <scope>NUCLEOTIDE SEQUENCE [LARGE SCALE GENOMIC DNA]</scope>
    <source>
        <strain evidence="10 11">EC05</strain>
    </source>
</reference>
<evidence type="ECO:0000256" key="2">
    <source>
        <dbReference type="ARBA" id="ARBA00011906"/>
    </source>
</evidence>
<organism evidence="10 11">
    <name type="scientific">Ophiocordyceps camponoti-floridani</name>
    <dbReference type="NCBI Taxonomy" id="2030778"/>
    <lineage>
        <taxon>Eukaryota</taxon>
        <taxon>Fungi</taxon>
        <taxon>Dikarya</taxon>
        <taxon>Ascomycota</taxon>
        <taxon>Pezizomycotina</taxon>
        <taxon>Sordariomycetes</taxon>
        <taxon>Hypocreomycetidae</taxon>
        <taxon>Hypocreales</taxon>
        <taxon>Ophiocordycipitaceae</taxon>
        <taxon>Ophiocordyceps</taxon>
    </lineage>
</organism>
<dbReference type="PRINTS" id="PR00092">
    <property type="entry name" value="TYROSINASE"/>
</dbReference>
<comment type="similarity">
    <text evidence="1">Belongs to the tyrosinase family.</text>
</comment>
<dbReference type="Gene3D" id="1.10.1280.10">
    <property type="entry name" value="Di-copper center containing domain from catechol oxidase"/>
    <property type="match status" value="1"/>
</dbReference>
<feature type="domain" description="Tyrosinase copper-binding" evidence="9">
    <location>
        <begin position="291"/>
        <end position="302"/>
    </location>
</feature>
<dbReference type="PANTHER" id="PTHR11474:SF76">
    <property type="entry name" value="SHKT DOMAIN-CONTAINING PROTEIN"/>
    <property type="match status" value="1"/>
</dbReference>
<accession>A0A8H4Q5Y0</accession>
<evidence type="ECO:0000256" key="3">
    <source>
        <dbReference type="ARBA" id="ARBA00022723"/>
    </source>
</evidence>
<evidence type="ECO:0000313" key="11">
    <source>
        <dbReference type="Proteomes" id="UP000562929"/>
    </source>
</evidence>
<evidence type="ECO:0000313" key="10">
    <source>
        <dbReference type="EMBL" id="KAF4587291.1"/>
    </source>
</evidence>
<dbReference type="AlphaFoldDB" id="A0A8H4Q5Y0"/>
<keyword evidence="4" id="KW-0186">Copper</keyword>
<keyword evidence="11" id="KW-1185">Reference proteome</keyword>
<evidence type="ECO:0000256" key="4">
    <source>
        <dbReference type="ARBA" id="ARBA00023008"/>
    </source>
</evidence>
<dbReference type="GO" id="GO:0046872">
    <property type="term" value="F:metal ion binding"/>
    <property type="evidence" value="ECO:0007669"/>
    <property type="project" value="UniProtKB-KW"/>
</dbReference>
<dbReference type="Proteomes" id="UP000562929">
    <property type="component" value="Unassembled WGS sequence"/>
</dbReference>
<evidence type="ECO:0000256" key="5">
    <source>
        <dbReference type="ARBA" id="ARBA00023101"/>
    </source>
</evidence>
<dbReference type="InterPro" id="IPR002227">
    <property type="entry name" value="Tyrosinase_Cu-bd"/>
</dbReference>
<dbReference type="InterPro" id="IPR050316">
    <property type="entry name" value="Tyrosinase/Hemocyanin"/>
</dbReference>
<dbReference type="SUPFAM" id="SSF48056">
    <property type="entry name" value="Di-copper centre-containing domain"/>
    <property type="match status" value="1"/>
</dbReference>
<feature type="chain" id="PRO_5034456005" description="tyrosinase" evidence="8">
    <location>
        <begin position="21"/>
        <end position="545"/>
    </location>
</feature>
<keyword evidence="5" id="KW-0470">Melanin biosynthesis</keyword>
<dbReference type="GO" id="GO:0004503">
    <property type="term" value="F:tyrosinase activity"/>
    <property type="evidence" value="ECO:0007669"/>
    <property type="project" value="UniProtKB-EC"/>
</dbReference>
<dbReference type="Pfam" id="PF00264">
    <property type="entry name" value="Tyrosinase"/>
    <property type="match status" value="1"/>
</dbReference>
<evidence type="ECO:0000256" key="8">
    <source>
        <dbReference type="SAM" id="SignalP"/>
    </source>
</evidence>
<gene>
    <name evidence="10" type="ORF">GQ602_003984</name>
</gene>